<keyword evidence="1" id="KW-0808">Transferase</keyword>
<comment type="caution">
    <text evidence="1">The sequence shown here is derived from an EMBL/GenBank/DDBJ whole genome shotgun (WGS) entry which is preliminary data.</text>
</comment>
<evidence type="ECO:0000313" key="2">
    <source>
        <dbReference type="Proteomes" id="UP000460272"/>
    </source>
</evidence>
<dbReference type="AlphaFoldDB" id="A0A6P2BXR3"/>
<proteinExistence type="predicted"/>
<name>A0A6P2BXR3_9ACTN</name>
<dbReference type="InterPro" id="IPR038764">
    <property type="entry name" value="GNAT_N_AcTrfase_prd"/>
</dbReference>
<dbReference type="PANTHER" id="PTHR41700:SF1">
    <property type="entry name" value="N-ACETYLTRANSFERASE DOMAIN-CONTAINING PROTEIN"/>
    <property type="match status" value="1"/>
</dbReference>
<dbReference type="Proteomes" id="UP000460272">
    <property type="component" value="Unassembled WGS sequence"/>
</dbReference>
<keyword evidence="2" id="KW-1185">Reference proteome</keyword>
<dbReference type="EMBL" id="RPFW01000004">
    <property type="protein sequence ID" value="TVZ03690.1"/>
    <property type="molecule type" value="Genomic_DNA"/>
</dbReference>
<protein>
    <submittedName>
        <fullName evidence="1">GNAT family N-acetyltransferase</fullName>
    </submittedName>
</protein>
<gene>
    <name evidence="1" type="ORF">EAS64_23015</name>
</gene>
<accession>A0A6P2BXR3</accession>
<dbReference type="GO" id="GO:0016740">
    <property type="term" value="F:transferase activity"/>
    <property type="evidence" value="ECO:0007669"/>
    <property type="project" value="UniProtKB-KW"/>
</dbReference>
<dbReference type="PANTHER" id="PTHR41700">
    <property type="entry name" value="GCN5-RELATED N-ACETYLTRANSFERASE"/>
    <property type="match status" value="1"/>
</dbReference>
<dbReference type="InterPro" id="IPR016181">
    <property type="entry name" value="Acyl_CoA_acyltransferase"/>
</dbReference>
<reference evidence="1 2" key="1">
    <citation type="submission" date="2018-11" db="EMBL/GenBank/DDBJ databases">
        <title>Trebonia kvetii gen.nov., sp.nov., a novel acidophilic actinobacterium, and proposal of the new actinobacterial family Treboniaceae fam. nov.</title>
        <authorList>
            <person name="Rapoport D."/>
            <person name="Sagova-Mareckova M."/>
            <person name="Sedlacek I."/>
            <person name="Provaznik J."/>
            <person name="Kralova S."/>
            <person name="Pavlinic D."/>
            <person name="Benes V."/>
            <person name="Kopecky J."/>
        </authorList>
    </citation>
    <scope>NUCLEOTIDE SEQUENCE [LARGE SCALE GENOMIC DNA]</scope>
    <source>
        <strain evidence="1 2">15Tr583</strain>
    </source>
</reference>
<evidence type="ECO:0000313" key="1">
    <source>
        <dbReference type="EMBL" id="TVZ03690.1"/>
    </source>
</evidence>
<organism evidence="1 2">
    <name type="scientific">Trebonia kvetii</name>
    <dbReference type="NCBI Taxonomy" id="2480626"/>
    <lineage>
        <taxon>Bacteria</taxon>
        <taxon>Bacillati</taxon>
        <taxon>Actinomycetota</taxon>
        <taxon>Actinomycetes</taxon>
        <taxon>Streptosporangiales</taxon>
        <taxon>Treboniaceae</taxon>
        <taxon>Trebonia</taxon>
    </lineage>
</organism>
<sequence>MLAEAGLAESGLAEAALAEAGEAAAKAAKAAGVVVRELGTIDELGAMITLFDEIWLPENGNSSLRLDMLRAMTKAGSYASGAFDLVSGELLGACIGFFGPPARGELHSHIAGVGPAGLGRAVGFALKVHQRAWCLRRGVRTIAWTYDPLIRRNGYFNLVKLGARPVEYLRNFYGTMDDAINGGTETDRVLVHWDLCSELVADASCGRPRQASFADEGERGAVTALSAGPDGLPVPGLPLADGSGARTLLVGVPADIEAMRVSDPAAAAAWRSTLRDVLSPLLNGGARVTGFDRDGWYVVSLRGDVG</sequence>
<dbReference type="OrthoDB" id="9797990at2"/>
<dbReference type="SUPFAM" id="SSF55729">
    <property type="entry name" value="Acyl-CoA N-acyltransferases (Nat)"/>
    <property type="match status" value="1"/>
</dbReference>